<evidence type="ECO:0000259" key="3">
    <source>
        <dbReference type="Pfam" id="PF06580"/>
    </source>
</evidence>
<dbReference type="PANTHER" id="PTHR34220">
    <property type="entry name" value="SENSOR HISTIDINE KINASE YPDA"/>
    <property type="match status" value="1"/>
</dbReference>
<feature type="domain" description="Signal transduction histidine kinase internal region" evidence="3">
    <location>
        <begin position="166"/>
        <end position="245"/>
    </location>
</feature>
<accession>A0A4R3LNB8</accession>
<dbReference type="InterPro" id="IPR010559">
    <property type="entry name" value="Sig_transdc_His_kin_internal"/>
</dbReference>
<feature type="transmembrane region" description="Helical" evidence="2">
    <location>
        <begin position="126"/>
        <end position="145"/>
    </location>
</feature>
<keyword evidence="1" id="KW-0175">Coiled coil</keyword>
<sequence>MSVYQETRTFIGFDGIPRFWRAQIIGWGLFAIVDFSDRQLIYENVLVSIVLSVIAFPAFLILSAGMRRIYLDRMAKVQSIAKSIGMIVILSLTGGIIISGLIASIRLTMGWSIPFWSTYEQLLIPFIHYTFVLASWSILYFCVHAEMAKQSEQRRAIAAEADALRAEIRQLRLQLEPHFLFNALNGIIEEVRSGSGAALPMMKDLAAYLRHSLAGIRNPVVQAEDEAIGLIAYLAIQKDRFGERLNSSVLVDPAAADRPIAHFLLQPLVENAVNHGDRSSLLEISVRITFQDTALIAEVENTGRLESNAPAPPHAGIGLANVRRRLEVHYPGRHHFALRQINPGAGGVDHVLATLVLEGEPCSAS</sequence>
<keyword evidence="2" id="KW-0472">Membrane</keyword>
<evidence type="ECO:0000313" key="4">
    <source>
        <dbReference type="EMBL" id="TCT01860.1"/>
    </source>
</evidence>
<proteinExistence type="predicted"/>
<dbReference type="Gene3D" id="3.30.565.10">
    <property type="entry name" value="Histidine kinase-like ATPase, C-terminal domain"/>
    <property type="match status" value="1"/>
</dbReference>
<dbReference type="Proteomes" id="UP000294664">
    <property type="component" value="Unassembled WGS sequence"/>
</dbReference>
<dbReference type="Pfam" id="PF06580">
    <property type="entry name" value="His_kinase"/>
    <property type="match status" value="1"/>
</dbReference>
<name>A0A4R3LNB8_9HYPH</name>
<evidence type="ECO:0000256" key="1">
    <source>
        <dbReference type="SAM" id="Coils"/>
    </source>
</evidence>
<organism evidence="4 5">
    <name type="scientific">Aquabacter spiritensis</name>
    <dbReference type="NCBI Taxonomy" id="933073"/>
    <lineage>
        <taxon>Bacteria</taxon>
        <taxon>Pseudomonadati</taxon>
        <taxon>Pseudomonadota</taxon>
        <taxon>Alphaproteobacteria</taxon>
        <taxon>Hyphomicrobiales</taxon>
        <taxon>Xanthobacteraceae</taxon>
        <taxon>Aquabacter</taxon>
    </lineage>
</organism>
<keyword evidence="4" id="KW-0418">Kinase</keyword>
<dbReference type="AlphaFoldDB" id="A0A4R3LNB8"/>
<dbReference type="PANTHER" id="PTHR34220:SF7">
    <property type="entry name" value="SENSOR HISTIDINE KINASE YPDA"/>
    <property type="match status" value="1"/>
</dbReference>
<comment type="caution">
    <text evidence="4">The sequence shown here is derived from an EMBL/GenBank/DDBJ whole genome shotgun (WGS) entry which is preliminary data.</text>
</comment>
<dbReference type="InterPro" id="IPR036890">
    <property type="entry name" value="HATPase_C_sf"/>
</dbReference>
<keyword evidence="2" id="KW-1133">Transmembrane helix</keyword>
<gene>
    <name evidence="4" type="ORF">EDC64_11657</name>
</gene>
<dbReference type="EMBL" id="SMAI01000016">
    <property type="protein sequence ID" value="TCT01860.1"/>
    <property type="molecule type" value="Genomic_DNA"/>
</dbReference>
<dbReference type="GO" id="GO:0016020">
    <property type="term" value="C:membrane"/>
    <property type="evidence" value="ECO:0007669"/>
    <property type="project" value="InterPro"/>
</dbReference>
<evidence type="ECO:0000256" key="2">
    <source>
        <dbReference type="SAM" id="Phobius"/>
    </source>
</evidence>
<keyword evidence="2" id="KW-0812">Transmembrane</keyword>
<evidence type="ECO:0000313" key="5">
    <source>
        <dbReference type="Proteomes" id="UP000294664"/>
    </source>
</evidence>
<keyword evidence="4" id="KW-0808">Transferase</keyword>
<feature type="coiled-coil region" evidence="1">
    <location>
        <begin position="147"/>
        <end position="174"/>
    </location>
</feature>
<dbReference type="InterPro" id="IPR050640">
    <property type="entry name" value="Bact_2-comp_sensor_kinase"/>
</dbReference>
<feature type="transmembrane region" description="Helical" evidence="2">
    <location>
        <begin position="84"/>
        <end position="106"/>
    </location>
</feature>
<reference evidence="4 5" key="1">
    <citation type="submission" date="2019-03" db="EMBL/GenBank/DDBJ databases">
        <title>Genomic Encyclopedia of Type Strains, Phase IV (KMG-IV): sequencing the most valuable type-strain genomes for metagenomic binning, comparative biology and taxonomic classification.</title>
        <authorList>
            <person name="Goeker M."/>
        </authorList>
    </citation>
    <scope>NUCLEOTIDE SEQUENCE [LARGE SCALE GENOMIC DNA]</scope>
    <source>
        <strain evidence="4 5">DSM 9035</strain>
    </source>
</reference>
<protein>
    <submittedName>
        <fullName evidence="4">Histidine kinase</fullName>
    </submittedName>
</protein>
<dbReference type="SUPFAM" id="SSF55874">
    <property type="entry name" value="ATPase domain of HSP90 chaperone/DNA topoisomerase II/histidine kinase"/>
    <property type="match status" value="1"/>
</dbReference>
<keyword evidence="5" id="KW-1185">Reference proteome</keyword>
<feature type="transmembrane region" description="Helical" evidence="2">
    <location>
        <begin position="45"/>
        <end position="64"/>
    </location>
</feature>
<dbReference type="GO" id="GO:0000155">
    <property type="term" value="F:phosphorelay sensor kinase activity"/>
    <property type="evidence" value="ECO:0007669"/>
    <property type="project" value="InterPro"/>
</dbReference>